<reference evidence="2 4" key="2">
    <citation type="submission" date="2017-08" db="EMBL/GenBank/DDBJ databases">
        <title>Infants hospitalized years apart are colonized by the same room-sourced microbial strains.</title>
        <authorList>
            <person name="Brooks B."/>
            <person name="Olm M.R."/>
            <person name="Firek B.A."/>
            <person name="Baker R."/>
            <person name="Thomas B.C."/>
            <person name="Morowitz M.J."/>
            <person name="Banfield J.F."/>
        </authorList>
    </citation>
    <scope>NUCLEOTIDE SEQUENCE [LARGE SCALE GENOMIC DNA]</scope>
    <source>
        <strain evidence="2">S2_003_000_R2_4</strain>
    </source>
</reference>
<gene>
    <name evidence="1" type="ORF">B7G68_16570</name>
    <name evidence="2" type="ORF">DI526_21035</name>
</gene>
<dbReference type="OrthoDB" id="7192470at2"/>
<reference evidence="1 3" key="1">
    <citation type="journal article" date="2015" name="Biotechnol. Bioeng.">
        <title>Genome sequence and phenotypic characterization of Caulobacter segnis.</title>
        <authorList>
            <person name="Patel S."/>
            <person name="Fletcher B."/>
            <person name="Scott D.C."/>
            <person name="Ely B."/>
        </authorList>
    </citation>
    <scope>NUCLEOTIDE SEQUENCE [LARGE SCALE GENOMIC DNA]</scope>
    <source>
        <strain evidence="1 3">TK0059</strain>
    </source>
</reference>
<accession>A0A2W5UZD9</accession>
<keyword evidence="3" id="KW-1185">Reference proteome</keyword>
<evidence type="ECO:0000313" key="1">
    <source>
        <dbReference type="EMBL" id="AVQ03318.1"/>
    </source>
</evidence>
<reference evidence="1" key="3">
    <citation type="submission" date="2018-03" db="EMBL/GenBank/DDBJ databases">
        <authorList>
            <person name="Ely B."/>
            <person name="Wilson K."/>
        </authorList>
    </citation>
    <scope>NUCLEOTIDE SEQUENCE</scope>
    <source>
        <strain evidence="1">TK0059</strain>
    </source>
</reference>
<dbReference type="OMA" id="VEHQWVR"/>
<dbReference type="Proteomes" id="UP000249393">
    <property type="component" value="Unassembled WGS sequence"/>
</dbReference>
<dbReference type="Proteomes" id="UP000240527">
    <property type="component" value="Chromosome"/>
</dbReference>
<evidence type="ECO:0000313" key="4">
    <source>
        <dbReference type="Proteomes" id="UP000249393"/>
    </source>
</evidence>
<name>A0A2W5UZD9_9CAUL</name>
<sequence length="100" mass="10477">MSYLPSPPAFHSDADGVTVHQLLLAAQDAPSALDAVRQGLADSGAELCGLTLKPVGQIVEASLRVRHLGDQAARLLARDLAAWPGVSSASVEHQWVRPCA</sequence>
<evidence type="ECO:0000313" key="3">
    <source>
        <dbReference type="Proteomes" id="UP000240527"/>
    </source>
</evidence>
<dbReference type="RefSeq" id="WP_013080318.1">
    <property type="nucleotide sequence ID" value="NZ_CP027850.1"/>
</dbReference>
<dbReference type="AlphaFoldDB" id="A0A2W5UZD9"/>
<organism evidence="2 4">
    <name type="scientific">Caulobacter segnis</name>
    <dbReference type="NCBI Taxonomy" id="88688"/>
    <lineage>
        <taxon>Bacteria</taxon>
        <taxon>Pseudomonadati</taxon>
        <taxon>Pseudomonadota</taxon>
        <taxon>Alphaproteobacteria</taxon>
        <taxon>Caulobacterales</taxon>
        <taxon>Caulobacteraceae</taxon>
        <taxon>Caulobacter</taxon>
    </lineage>
</organism>
<protein>
    <submittedName>
        <fullName evidence="2">Uncharacterized protein</fullName>
    </submittedName>
</protein>
<evidence type="ECO:0000313" key="2">
    <source>
        <dbReference type="EMBL" id="PZR30973.1"/>
    </source>
</evidence>
<proteinExistence type="predicted"/>
<dbReference type="EMBL" id="QFQZ01000104">
    <property type="protein sequence ID" value="PZR30973.1"/>
    <property type="molecule type" value="Genomic_DNA"/>
</dbReference>
<dbReference type="EMBL" id="CP027850">
    <property type="protein sequence ID" value="AVQ03318.1"/>
    <property type="molecule type" value="Genomic_DNA"/>
</dbReference>